<evidence type="ECO:0000256" key="1">
    <source>
        <dbReference type="SAM" id="MobiDB-lite"/>
    </source>
</evidence>
<reference evidence="2 3" key="1">
    <citation type="submission" date="2021-06" db="EMBL/GenBank/DDBJ databases">
        <authorList>
            <person name="Palmer J.M."/>
        </authorList>
    </citation>
    <scope>NUCLEOTIDE SEQUENCE [LARGE SCALE GENOMIC DNA]</scope>
    <source>
        <strain evidence="2 3">MEX-2019</strain>
        <tissue evidence="2">Muscle</tissue>
    </source>
</reference>
<sequence length="218" mass="23869">SPLVELSSSSTSLPSASPAQSLASPSVNLQLKFSEGPPRLLASFCVVNLQGSSSPPGRLPHKVHRGFSTPPGRTPQPRLSKGPRHLKGFFVGSPDYAARLQGSCFSATDLQASFFLVLHTLPLASKVAVSPPPGKVLCRFSMLRCHNRPPSLLLLHHQSRPLSLLLCCHHSWPPDLHLCRSRPPRLLHCHRYSRLRSLGLHNRGKKFILNTETVVGEL</sequence>
<gene>
    <name evidence="2" type="ORF">CRENBAI_007483</name>
</gene>
<comment type="caution">
    <text evidence="2">The sequence shown here is derived from an EMBL/GenBank/DDBJ whole genome shotgun (WGS) entry which is preliminary data.</text>
</comment>
<protein>
    <submittedName>
        <fullName evidence="2">Uncharacterized protein</fullName>
    </submittedName>
</protein>
<accession>A0AAV9RMQ0</accession>
<name>A0AAV9RMQ0_9TELE</name>
<dbReference type="EMBL" id="JAHHUM010001601">
    <property type="protein sequence ID" value="KAK5610298.1"/>
    <property type="molecule type" value="Genomic_DNA"/>
</dbReference>
<keyword evidence="3" id="KW-1185">Reference proteome</keyword>
<organism evidence="2 3">
    <name type="scientific">Crenichthys baileyi</name>
    <name type="common">White River springfish</name>
    <dbReference type="NCBI Taxonomy" id="28760"/>
    <lineage>
        <taxon>Eukaryota</taxon>
        <taxon>Metazoa</taxon>
        <taxon>Chordata</taxon>
        <taxon>Craniata</taxon>
        <taxon>Vertebrata</taxon>
        <taxon>Euteleostomi</taxon>
        <taxon>Actinopterygii</taxon>
        <taxon>Neopterygii</taxon>
        <taxon>Teleostei</taxon>
        <taxon>Neoteleostei</taxon>
        <taxon>Acanthomorphata</taxon>
        <taxon>Ovalentaria</taxon>
        <taxon>Atherinomorphae</taxon>
        <taxon>Cyprinodontiformes</taxon>
        <taxon>Goodeidae</taxon>
        <taxon>Crenichthys</taxon>
    </lineage>
</organism>
<feature type="non-terminal residue" evidence="2">
    <location>
        <position position="1"/>
    </location>
</feature>
<dbReference type="AlphaFoldDB" id="A0AAV9RMQ0"/>
<evidence type="ECO:0000313" key="2">
    <source>
        <dbReference type="EMBL" id="KAK5610298.1"/>
    </source>
</evidence>
<feature type="region of interest" description="Disordered" evidence="1">
    <location>
        <begin position="1"/>
        <end position="21"/>
    </location>
</feature>
<proteinExistence type="predicted"/>
<evidence type="ECO:0000313" key="3">
    <source>
        <dbReference type="Proteomes" id="UP001311232"/>
    </source>
</evidence>
<dbReference type="Proteomes" id="UP001311232">
    <property type="component" value="Unassembled WGS sequence"/>
</dbReference>